<dbReference type="PANTHER" id="PTHR33240:SF8">
    <property type="entry name" value="OS03G0439900 PROTEIN"/>
    <property type="match status" value="1"/>
</dbReference>
<evidence type="ECO:0000313" key="3">
    <source>
        <dbReference type="RefSeq" id="XP_009794914.1"/>
    </source>
</evidence>
<dbReference type="RefSeq" id="XP_009794914.1">
    <property type="nucleotide sequence ID" value="XM_009796612.1"/>
</dbReference>
<reference evidence="2" key="1">
    <citation type="journal article" date="2013" name="Genome Biol.">
        <title>Reference genomes and transcriptomes of Nicotiana sylvestris and Nicotiana tomentosiformis.</title>
        <authorList>
            <person name="Sierro N."/>
            <person name="Battey J.N."/>
            <person name="Ouadi S."/>
            <person name="Bovet L."/>
            <person name="Goepfert S."/>
            <person name="Bakaher N."/>
            <person name="Peitsch M.C."/>
            <person name="Ivanov N.V."/>
        </authorList>
    </citation>
    <scope>NUCLEOTIDE SEQUENCE [LARGE SCALE GENOMIC DNA]</scope>
</reference>
<proteinExistence type="predicted"/>
<name>A0A1U7Y6P2_NICSY</name>
<dbReference type="Proteomes" id="UP000189701">
    <property type="component" value="Unplaced"/>
</dbReference>
<dbReference type="AlphaFoldDB" id="A0A1U7Y6P2"/>
<evidence type="ECO:0000313" key="2">
    <source>
        <dbReference type="Proteomes" id="UP000189701"/>
    </source>
</evidence>
<feature type="region of interest" description="Disordered" evidence="1">
    <location>
        <begin position="82"/>
        <end position="113"/>
    </location>
</feature>
<organism evidence="2 3">
    <name type="scientific">Nicotiana sylvestris</name>
    <name type="common">Wood tobacco</name>
    <name type="synonym">South American tobacco</name>
    <dbReference type="NCBI Taxonomy" id="4096"/>
    <lineage>
        <taxon>Eukaryota</taxon>
        <taxon>Viridiplantae</taxon>
        <taxon>Streptophyta</taxon>
        <taxon>Embryophyta</taxon>
        <taxon>Tracheophyta</taxon>
        <taxon>Spermatophyta</taxon>
        <taxon>Magnoliopsida</taxon>
        <taxon>eudicotyledons</taxon>
        <taxon>Gunneridae</taxon>
        <taxon>Pentapetalae</taxon>
        <taxon>asterids</taxon>
        <taxon>lamiids</taxon>
        <taxon>Solanales</taxon>
        <taxon>Solanaceae</taxon>
        <taxon>Nicotianoideae</taxon>
        <taxon>Nicotianeae</taxon>
        <taxon>Nicotiana</taxon>
    </lineage>
</organism>
<dbReference type="eggNOG" id="ENOG502STNK">
    <property type="taxonomic scope" value="Eukaryota"/>
</dbReference>
<dbReference type="PANTHER" id="PTHR33240">
    <property type="entry name" value="OS08G0508500 PROTEIN"/>
    <property type="match status" value="1"/>
</dbReference>
<accession>A0A1U7Y6P2</accession>
<reference evidence="3" key="2">
    <citation type="submission" date="2025-08" db="UniProtKB">
        <authorList>
            <consortium name="RefSeq"/>
        </authorList>
    </citation>
    <scope>IDENTIFICATION</scope>
    <source>
        <tissue evidence="3">Leaf</tissue>
    </source>
</reference>
<feature type="compositionally biased region" description="Basic and acidic residues" evidence="1">
    <location>
        <begin position="85"/>
        <end position="97"/>
    </location>
</feature>
<keyword evidence="2" id="KW-1185">Reference proteome</keyword>
<gene>
    <name evidence="3" type="primary">LOC104241668</name>
</gene>
<sequence length="267" mass="30464">MADKSVTAHAGAKKAEARVNDIFAVRQSSGEGLRDFLARFNRVRMSLPNVSERITEEIHNAYCAKERADDDDLNGPIQRLTSVQEESRSDHRNDSQRDQSGPRLSRERHQHYVRTTVLPSPRHMEGPPRPYIGTQRNERVYALKKLGTMVKCPQKMKSGPNTQKLNAICEFHQERGHKTEDCIGLRQEVVRMLNQGNLKELMSDRGRVNFARGRELPQGPPKPPSPARTIQMIIGGGDEAMINHMKFTTTHKLKRSMTHERYDDFGD</sequence>
<protein>
    <submittedName>
        <fullName evidence="3">Uncharacterized protein LOC104241668</fullName>
    </submittedName>
</protein>
<evidence type="ECO:0000256" key="1">
    <source>
        <dbReference type="SAM" id="MobiDB-lite"/>
    </source>
</evidence>
<feature type="non-terminal residue" evidence="3">
    <location>
        <position position="267"/>
    </location>
</feature>